<dbReference type="InterPro" id="IPR001001">
    <property type="entry name" value="DNA_polIII_beta"/>
</dbReference>
<dbReference type="PIRSF" id="PIRSF000804">
    <property type="entry name" value="DNA_pol_III_b"/>
    <property type="match status" value="1"/>
</dbReference>
<keyword evidence="4" id="KW-0808">Transferase</keyword>
<evidence type="ECO:0000256" key="4">
    <source>
        <dbReference type="ARBA" id="ARBA00022679"/>
    </source>
</evidence>
<dbReference type="InterPro" id="IPR046938">
    <property type="entry name" value="DNA_clamp_sf"/>
</dbReference>
<sequence length="390" mass="41681">MSSTSEKGTIGLKIERDLLLEGLQSATRIASSKTSITALSGVQLAAGPDGIELRATDLELSLRLPLAGEVTSPGEVVLPARLFTDVVRALPAGQVTLKARASQQDVEITSGSATFDLKTLRAEDFPTLPQSSGDSVVVLPAEVLDATIRRVERAASMDPSRPVLTGVLVQAEASTLRMVATDSYRLSVKETTLETPLTNGFEANVPARALQEAVRLSKGTKGDPAADGEEAPAKGSVRIAVQENQIVFDLDGTVLASRLIDGQFPKYKELIPDKFDHELKFNSAELSDVVRRISLLAQRTKPLTLSFEKGSLTISAETPDIGEARESIPINYDGEALEIGFNPDYLRDGIESAGDEEIVLKLLTANRPGLIESGSEGGFLYLIMPIRLGS</sequence>
<keyword evidence="5" id="KW-0548">Nucleotidyltransferase</keyword>
<evidence type="ECO:0000313" key="12">
    <source>
        <dbReference type="EMBL" id="CAB4869672.1"/>
    </source>
</evidence>
<dbReference type="SUPFAM" id="SSF55979">
    <property type="entry name" value="DNA clamp"/>
    <property type="match status" value="3"/>
</dbReference>
<evidence type="ECO:0000256" key="2">
    <source>
        <dbReference type="ARBA" id="ARBA00010752"/>
    </source>
</evidence>
<comment type="similarity">
    <text evidence="2">Belongs to the beta sliding clamp family.</text>
</comment>
<keyword evidence="3" id="KW-0963">Cytoplasm</keyword>
<dbReference type="Pfam" id="PF02767">
    <property type="entry name" value="DNA_pol3_beta_2"/>
    <property type="match status" value="1"/>
</dbReference>
<evidence type="ECO:0000256" key="3">
    <source>
        <dbReference type="ARBA" id="ARBA00022490"/>
    </source>
</evidence>
<feature type="domain" description="DNA polymerase III beta sliding clamp C-terminal" evidence="11">
    <location>
        <begin position="268"/>
        <end position="387"/>
    </location>
</feature>
<dbReference type="CDD" id="cd00140">
    <property type="entry name" value="beta_clamp"/>
    <property type="match status" value="1"/>
</dbReference>
<dbReference type="GO" id="GO:0006271">
    <property type="term" value="P:DNA strand elongation involved in DNA replication"/>
    <property type="evidence" value="ECO:0007669"/>
    <property type="project" value="TreeGrafter"/>
</dbReference>
<reference evidence="12" key="1">
    <citation type="submission" date="2020-05" db="EMBL/GenBank/DDBJ databases">
        <authorList>
            <person name="Chiriac C."/>
            <person name="Salcher M."/>
            <person name="Ghai R."/>
            <person name="Kavagutti S V."/>
        </authorList>
    </citation>
    <scope>NUCLEOTIDE SEQUENCE</scope>
</reference>
<dbReference type="Pfam" id="PF02768">
    <property type="entry name" value="DNA_pol3_beta_3"/>
    <property type="match status" value="1"/>
</dbReference>
<keyword evidence="6" id="KW-0235">DNA replication</keyword>
<dbReference type="InterPro" id="IPR022637">
    <property type="entry name" value="DNA_polIII_beta_cen"/>
</dbReference>
<dbReference type="Gene3D" id="3.10.150.10">
    <property type="entry name" value="DNA Polymerase III, subunit A, domain 2"/>
    <property type="match status" value="1"/>
</dbReference>
<comment type="subcellular location">
    <subcellularLocation>
        <location evidence="1">Cytoplasm</location>
    </subcellularLocation>
</comment>
<evidence type="ECO:0000259" key="9">
    <source>
        <dbReference type="Pfam" id="PF00712"/>
    </source>
</evidence>
<feature type="domain" description="DNA polymerase III beta sliding clamp central" evidence="10">
    <location>
        <begin position="139"/>
        <end position="266"/>
    </location>
</feature>
<dbReference type="GO" id="GO:0008408">
    <property type="term" value="F:3'-5' exonuclease activity"/>
    <property type="evidence" value="ECO:0007669"/>
    <property type="project" value="InterPro"/>
</dbReference>
<dbReference type="EMBL" id="CAFBLU010000008">
    <property type="protein sequence ID" value="CAB4869672.1"/>
    <property type="molecule type" value="Genomic_DNA"/>
</dbReference>
<dbReference type="PANTHER" id="PTHR30478">
    <property type="entry name" value="DNA POLYMERASE III SUBUNIT BETA"/>
    <property type="match status" value="1"/>
</dbReference>
<dbReference type="NCBIfam" id="TIGR00663">
    <property type="entry name" value="dnan"/>
    <property type="match status" value="1"/>
</dbReference>
<feature type="domain" description="DNA polymerase III beta sliding clamp N-terminal" evidence="9">
    <location>
        <begin position="12"/>
        <end position="129"/>
    </location>
</feature>
<dbReference type="GO" id="GO:0009360">
    <property type="term" value="C:DNA polymerase III complex"/>
    <property type="evidence" value="ECO:0007669"/>
    <property type="project" value="InterPro"/>
</dbReference>
<organism evidence="12">
    <name type="scientific">freshwater metagenome</name>
    <dbReference type="NCBI Taxonomy" id="449393"/>
    <lineage>
        <taxon>unclassified sequences</taxon>
        <taxon>metagenomes</taxon>
        <taxon>ecological metagenomes</taxon>
    </lineage>
</organism>
<dbReference type="SMART" id="SM00480">
    <property type="entry name" value="POL3Bc"/>
    <property type="match status" value="1"/>
</dbReference>
<evidence type="ECO:0000259" key="10">
    <source>
        <dbReference type="Pfam" id="PF02767"/>
    </source>
</evidence>
<evidence type="ECO:0000256" key="6">
    <source>
        <dbReference type="ARBA" id="ARBA00022705"/>
    </source>
</evidence>
<gene>
    <name evidence="12" type="ORF">UFOPK3444_00649</name>
</gene>
<proteinExistence type="inferred from homology"/>
<dbReference type="Pfam" id="PF00712">
    <property type="entry name" value="DNA_pol3_beta"/>
    <property type="match status" value="1"/>
</dbReference>
<evidence type="ECO:0000256" key="7">
    <source>
        <dbReference type="ARBA" id="ARBA00022932"/>
    </source>
</evidence>
<dbReference type="InterPro" id="IPR022634">
    <property type="entry name" value="DNA_polIII_beta_N"/>
</dbReference>
<accession>A0A6J7DF85</accession>
<dbReference type="PANTHER" id="PTHR30478:SF0">
    <property type="entry name" value="BETA SLIDING CLAMP"/>
    <property type="match status" value="1"/>
</dbReference>
<dbReference type="AlphaFoldDB" id="A0A6J7DF85"/>
<dbReference type="GO" id="GO:0003887">
    <property type="term" value="F:DNA-directed DNA polymerase activity"/>
    <property type="evidence" value="ECO:0007669"/>
    <property type="project" value="UniProtKB-KW"/>
</dbReference>
<dbReference type="GO" id="GO:0005737">
    <property type="term" value="C:cytoplasm"/>
    <property type="evidence" value="ECO:0007669"/>
    <property type="project" value="UniProtKB-SubCell"/>
</dbReference>
<evidence type="ECO:0000256" key="8">
    <source>
        <dbReference type="ARBA" id="ARBA00023125"/>
    </source>
</evidence>
<name>A0A6J7DF85_9ZZZZ</name>
<protein>
    <submittedName>
        <fullName evidence="12">Unannotated protein</fullName>
    </submittedName>
</protein>
<evidence type="ECO:0000256" key="1">
    <source>
        <dbReference type="ARBA" id="ARBA00004496"/>
    </source>
</evidence>
<evidence type="ECO:0000256" key="5">
    <source>
        <dbReference type="ARBA" id="ARBA00022695"/>
    </source>
</evidence>
<dbReference type="InterPro" id="IPR022635">
    <property type="entry name" value="DNA_polIII_beta_C"/>
</dbReference>
<dbReference type="Gene3D" id="3.70.10.10">
    <property type="match status" value="1"/>
</dbReference>
<dbReference type="GO" id="GO:0003677">
    <property type="term" value="F:DNA binding"/>
    <property type="evidence" value="ECO:0007669"/>
    <property type="project" value="UniProtKB-KW"/>
</dbReference>
<evidence type="ECO:0000259" key="11">
    <source>
        <dbReference type="Pfam" id="PF02768"/>
    </source>
</evidence>
<keyword evidence="7" id="KW-0239">DNA-directed DNA polymerase</keyword>
<keyword evidence="8" id="KW-0238">DNA-binding</keyword>